<evidence type="ECO:0000313" key="2">
    <source>
        <dbReference type="Proteomes" id="UP000215914"/>
    </source>
</evidence>
<proteinExistence type="predicted"/>
<protein>
    <submittedName>
        <fullName evidence="1">Uncharacterized protein</fullName>
    </submittedName>
</protein>
<evidence type="ECO:0000313" key="1">
    <source>
        <dbReference type="EMBL" id="KAF5815922.1"/>
    </source>
</evidence>
<dbReference type="AlphaFoldDB" id="A0A9K3JJP7"/>
<keyword evidence="2" id="KW-1185">Reference proteome</keyword>
<sequence>MSHLGLAIRLVISSTMSFNSDTKVMDVMIRQPYTNHIELYESYRALKNIVRN</sequence>
<dbReference type="Gramene" id="mRNA:HanXRQr2_Chr03g0128591">
    <property type="protein sequence ID" value="mRNA:HanXRQr2_Chr03g0128591"/>
    <property type="gene ID" value="HanXRQr2_Chr03g0128591"/>
</dbReference>
<comment type="caution">
    <text evidence="1">The sequence shown here is derived from an EMBL/GenBank/DDBJ whole genome shotgun (WGS) entry which is preliminary data.</text>
</comment>
<reference evidence="1" key="2">
    <citation type="submission" date="2020-06" db="EMBL/GenBank/DDBJ databases">
        <title>Helianthus annuus Genome sequencing and assembly Release 2.</title>
        <authorList>
            <person name="Gouzy J."/>
            <person name="Langlade N."/>
            <person name="Munos S."/>
        </authorList>
    </citation>
    <scope>NUCLEOTIDE SEQUENCE</scope>
    <source>
        <tissue evidence="1">Leaves</tissue>
    </source>
</reference>
<gene>
    <name evidence="1" type="ORF">HanXRQr2_Chr03g0128591</name>
</gene>
<reference evidence="1" key="1">
    <citation type="journal article" date="2017" name="Nature">
        <title>The sunflower genome provides insights into oil metabolism, flowering and Asterid evolution.</title>
        <authorList>
            <person name="Badouin H."/>
            <person name="Gouzy J."/>
            <person name="Grassa C.J."/>
            <person name="Murat F."/>
            <person name="Staton S.E."/>
            <person name="Cottret L."/>
            <person name="Lelandais-Briere C."/>
            <person name="Owens G.L."/>
            <person name="Carrere S."/>
            <person name="Mayjonade B."/>
            <person name="Legrand L."/>
            <person name="Gill N."/>
            <person name="Kane N.C."/>
            <person name="Bowers J.E."/>
            <person name="Hubner S."/>
            <person name="Bellec A."/>
            <person name="Berard A."/>
            <person name="Berges H."/>
            <person name="Blanchet N."/>
            <person name="Boniface M.C."/>
            <person name="Brunel D."/>
            <person name="Catrice O."/>
            <person name="Chaidir N."/>
            <person name="Claudel C."/>
            <person name="Donnadieu C."/>
            <person name="Faraut T."/>
            <person name="Fievet G."/>
            <person name="Helmstetter N."/>
            <person name="King M."/>
            <person name="Knapp S.J."/>
            <person name="Lai Z."/>
            <person name="Le Paslier M.C."/>
            <person name="Lippi Y."/>
            <person name="Lorenzon L."/>
            <person name="Mandel J.R."/>
            <person name="Marage G."/>
            <person name="Marchand G."/>
            <person name="Marquand E."/>
            <person name="Bret-Mestries E."/>
            <person name="Morien E."/>
            <person name="Nambeesan S."/>
            <person name="Nguyen T."/>
            <person name="Pegot-Espagnet P."/>
            <person name="Pouilly N."/>
            <person name="Raftis F."/>
            <person name="Sallet E."/>
            <person name="Schiex T."/>
            <person name="Thomas J."/>
            <person name="Vandecasteele C."/>
            <person name="Vares D."/>
            <person name="Vear F."/>
            <person name="Vautrin S."/>
            <person name="Crespi M."/>
            <person name="Mangin B."/>
            <person name="Burke J.M."/>
            <person name="Salse J."/>
            <person name="Munos S."/>
            <person name="Vincourt P."/>
            <person name="Rieseberg L.H."/>
            <person name="Langlade N.B."/>
        </authorList>
    </citation>
    <scope>NUCLEOTIDE SEQUENCE</scope>
    <source>
        <tissue evidence="1">Leaves</tissue>
    </source>
</reference>
<dbReference type="Proteomes" id="UP000215914">
    <property type="component" value="Unassembled WGS sequence"/>
</dbReference>
<dbReference type="EMBL" id="MNCJ02000318">
    <property type="protein sequence ID" value="KAF5815922.1"/>
    <property type="molecule type" value="Genomic_DNA"/>
</dbReference>
<organism evidence="1 2">
    <name type="scientific">Helianthus annuus</name>
    <name type="common">Common sunflower</name>
    <dbReference type="NCBI Taxonomy" id="4232"/>
    <lineage>
        <taxon>Eukaryota</taxon>
        <taxon>Viridiplantae</taxon>
        <taxon>Streptophyta</taxon>
        <taxon>Embryophyta</taxon>
        <taxon>Tracheophyta</taxon>
        <taxon>Spermatophyta</taxon>
        <taxon>Magnoliopsida</taxon>
        <taxon>eudicotyledons</taxon>
        <taxon>Gunneridae</taxon>
        <taxon>Pentapetalae</taxon>
        <taxon>asterids</taxon>
        <taxon>campanulids</taxon>
        <taxon>Asterales</taxon>
        <taxon>Asteraceae</taxon>
        <taxon>Asteroideae</taxon>
        <taxon>Heliantheae alliance</taxon>
        <taxon>Heliantheae</taxon>
        <taxon>Helianthus</taxon>
    </lineage>
</organism>
<name>A0A9K3JJP7_HELAN</name>
<accession>A0A9K3JJP7</accession>